<dbReference type="eggNOG" id="COG3216">
    <property type="taxonomic scope" value="Bacteria"/>
</dbReference>
<dbReference type="AlphaFoldDB" id="A7HX44"/>
<dbReference type="KEGG" id="pla:Plav_2870"/>
<feature type="transmembrane region" description="Helical" evidence="2">
    <location>
        <begin position="92"/>
        <end position="111"/>
    </location>
</feature>
<sequence>MFRRRVELHPIQKIREIFWPRSGWKRTLQYGWRRVWRLSGTPHAIALGVAAGAFSSCTPFLGFHILLAMLVAWVLRGNLIASAIGTFVGNPLTFPAIWFVVYEAGHFIIGSPTPADPDIAETLQSERAFDMILPLLVPLTVGSIPVGIMLGGVSYIVVRSGVEAYQGQRRKMLTERVLLRQAVSREPGVSSESDSAANDPWLNGGDTR</sequence>
<feature type="transmembrane region" description="Helical" evidence="2">
    <location>
        <begin position="60"/>
        <end position="80"/>
    </location>
</feature>
<reference evidence="4 5" key="1">
    <citation type="journal article" date="2011" name="Stand. Genomic Sci.">
        <title>Complete genome sequence of Parvibaculum lavamentivorans type strain (DS-1(T)).</title>
        <authorList>
            <person name="Schleheck D."/>
            <person name="Weiss M."/>
            <person name="Pitluck S."/>
            <person name="Bruce D."/>
            <person name="Land M.L."/>
            <person name="Han S."/>
            <person name="Saunders E."/>
            <person name="Tapia R."/>
            <person name="Detter C."/>
            <person name="Brettin T."/>
            <person name="Han J."/>
            <person name="Woyke T."/>
            <person name="Goodwin L."/>
            <person name="Pennacchio L."/>
            <person name="Nolan M."/>
            <person name="Cook A.M."/>
            <person name="Kjelleberg S."/>
            <person name="Thomas T."/>
        </authorList>
    </citation>
    <scope>NUCLEOTIDE SEQUENCE [LARGE SCALE GENOMIC DNA]</scope>
    <source>
        <strain evidence="5">DS-1 / DSM 13023 / NCIMB 13966</strain>
    </source>
</reference>
<keyword evidence="2" id="KW-1133">Transmembrane helix</keyword>
<evidence type="ECO:0000256" key="2">
    <source>
        <dbReference type="SAM" id="Phobius"/>
    </source>
</evidence>
<dbReference type="EMBL" id="CP000774">
    <property type="protein sequence ID" value="ABS64477.1"/>
    <property type="molecule type" value="Genomic_DNA"/>
</dbReference>
<dbReference type="STRING" id="402881.Plav_2870"/>
<keyword evidence="2" id="KW-0472">Membrane</keyword>
<dbReference type="Proteomes" id="UP000006377">
    <property type="component" value="Chromosome"/>
</dbReference>
<organism evidence="4 5">
    <name type="scientific">Parvibaculum lavamentivorans (strain DS-1 / DSM 13023 / NCIMB 13966)</name>
    <dbReference type="NCBI Taxonomy" id="402881"/>
    <lineage>
        <taxon>Bacteria</taxon>
        <taxon>Pseudomonadati</taxon>
        <taxon>Pseudomonadota</taxon>
        <taxon>Alphaproteobacteria</taxon>
        <taxon>Hyphomicrobiales</taxon>
        <taxon>Parvibaculaceae</taxon>
        <taxon>Parvibaculum</taxon>
    </lineage>
</organism>
<feature type="region of interest" description="Disordered" evidence="1">
    <location>
        <begin position="185"/>
        <end position="208"/>
    </location>
</feature>
<dbReference type="InterPro" id="IPR018639">
    <property type="entry name" value="DUF2062"/>
</dbReference>
<protein>
    <recommendedName>
        <fullName evidence="3">DUF2062 domain-containing protein</fullName>
    </recommendedName>
</protein>
<accession>A7HX44</accession>
<proteinExistence type="predicted"/>
<dbReference type="PANTHER" id="PTHR40547">
    <property type="entry name" value="SLL0298 PROTEIN"/>
    <property type="match status" value="1"/>
</dbReference>
<gene>
    <name evidence="4" type="ordered locus">Plav_2870</name>
</gene>
<keyword evidence="5" id="KW-1185">Reference proteome</keyword>
<dbReference type="PANTHER" id="PTHR40547:SF1">
    <property type="entry name" value="SLL0298 PROTEIN"/>
    <property type="match status" value="1"/>
</dbReference>
<evidence type="ECO:0000313" key="4">
    <source>
        <dbReference type="EMBL" id="ABS64477.1"/>
    </source>
</evidence>
<feature type="transmembrane region" description="Helical" evidence="2">
    <location>
        <begin position="131"/>
        <end position="158"/>
    </location>
</feature>
<feature type="domain" description="DUF2062" evidence="3">
    <location>
        <begin position="26"/>
        <end position="170"/>
    </location>
</feature>
<feature type="transmembrane region" description="Helical" evidence="2">
    <location>
        <begin position="35"/>
        <end position="54"/>
    </location>
</feature>
<dbReference type="HOGENOM" id="CLU_102912_0_0_5"/>
<dbReference type="RefSeq" id="WP_012111793.1">
    <property type="nucleotide sequence ID" value="NC_009719.1"/>
</dbReference>
<evidence type="ECO:0000256" key="1">
    <source>
        <dbReference type="SAM" id="MobiDB-lite"/>
    </source>
</evidence>
<evidence type="ECO:0000313" key="5">
    <source>
        <dbReference type="Proteomes" id="UP000006377"/>
    </source>
</evidence>
<name>A7HX44_PARL1</name>
<keyword evidence="2" id="KW-0812">Transmembrane</keyword>
<dbReference type="Pfam" id="PF09835">
    <property type="entry name" value="DUF2062"/>
    <property type="match status" value="1"/>
</dbReference>
<evidence type="ECO:0000259" key="3">
    <source>
        <dbReference type="Pfam" id="PF09835"/>
    </source>
</evidence>